<dbReference type="SUPFAM" id="SSF52540">
    <property type="entry name" value="P-loop containing nucleoside triphosphate hydrolases"/>
    <property type="match status" value="1"/>
</dbReference>
<reference evidence="2 3" key="1">
    <citation type="submission" date="2024-02" db="EMBL/GenBank/DDBJ databases">
        <title>Identification of pathogenicity and growth-promoting function of Pseudomonas putida variant.</title>
        <authorList>
            <person name="Sun J."/>
        </authorList>
    </citation>
    <scope>NUCLEOTIDE SEQUENCE [LARGE SCALE GENOMIC DNA]</scope>
    <source>
        <strain evidence="2 3">A03</strain>
    </source>
</reference>
<dbReference type="PANTHER" id="PTHR43581">
    <property type="entry name" value="ATP/GTP PHOSPHATASE"/>
    <property type="match status" value="1"/>
</dbReference>
<evidence type="ECO:0000313" key="3">
    <source>
        <dbReference type="Proteomes" id="UP001380290"/>
    </source>
</evidence>
<name>A0ABU8QVL2_9PSED</name>
<dbReference type="InterPro" id="IPR003959">
    <property type="entry name" value="ATPase_AAA_core"/>
</dbReference>
<proteinExistence type="predicted"/>
<evidence type="ECO:0000259" key="1">
    <source>
        <dbReference type="Pfam" id="PF13304"/>
    </source>
</evidence>
<accession>A0ABU8QVL2</accession>
<dbReference type="PANTHER" id="PTHR43581:SF2">
    <property type="entry name" value="EXCINUCLEASE ATPASE SUBUNIT"/>
    <property type="match status" value="1"/>
</dbReference>
<sequence length="448" mass="50576">MRLHRLILDNREEKSLSIKFEKPQDGQVNFFSILIGENGTRKSRTLRDIVDNSVLMAARNSHERQAKSSSLMLWEDGHQEKTLISKVIAISGVASDRFPSRITDRSRGSLKDYYDYIGPRTENNLVSRSHGINQIALSLLTWPDRVKTRHKELKNAFSVLKVANGILFEFELTKIALEKNFDSQLRKRMDMEVGVSKYYKNISMSDISIFVSKFGSDSEVALRLDLDDEVRIECSVDNFPLVKLMLVLGLITIKNSYTYRDNDADVLPLSEFSSGQWQMLSSLLFAALSVEDNTLILIDEPENSLHPAWQQQYLRRLSAIISCVKGVHVVVATHSPLIAASLNPSISEVIQLKINRGRLTSWPITSGPFGWTSDEILMTVFGLESSRSVEFTELMDSALSLFAKGNRKNPKLIRLVETLGEMLPHLPEDDVARELIITLVGVMSKSTE</sequence>
<evidence type="ECO:0000313" key="2">
    <source>
        <dbReference type="EMBL" id="MEJ5864685.1"/>
    </source>
</evidence>
<dbReference type="InterPro" id="IPR027417">
    <property type="entry name" value="P-loop_NTPase"/>
</dbReference>
<protein>
    <submittedName>
        <fullName evidence="2">AAA family ATPase</fullName>
    </submittedName>
</protein>
<dbReference type="EMBL" id="JBBHLC010000047">
    <property type="protein sequence ID" value="MEJ5864685.1"/>
    <property type="molecule type" value="Genomic_DNA"/>
</dbReference>
<keyword evidence="3" id="KW-1185">Reference proteome</keyword>
<organism evidence="2 3">
    <name type="scientific">Pseudomonas farsensis</name>
    <dbReference type="NCBI Taxonomy" id="2745492"/>
    <lineage>
        <taxon>Bacteria</taxon>
        <taxon>Pseudomonadati</taxon>
        <taxon>Pseudomonadota</taxon>
        <taxon>Gammaproteobacteria</taxon>
        <taxon>Pseudomonadales</taxon>
        <taxon>Pseudomonadaceae</taxon>
        <taxon>Pseudomonas</taxon>
    </lineage>
</organism>
<dbReference type="Gene3D" id="3.40.50.300">
    <property type="entry name" value="P-loop containing nucleotide triphosphate hydrolases"/>
    <property type="match status" value="1"/>
</dbReference>
<dbReference type="RefSeq" id="WP_339599850.1">
    <property type="nucleotide sequence ID" value="NZ_JBBHLC010000047.1"/>
</dbReference>
<dbReference type="CDD" id="cd00267">
    <property type="entry name" value="ABC_ATPase"/>
    <property type="match status" value="1"/>
</dbReference>
<dbReference type="Proteomes" id="UP001380290">
    <property type="component" value="Unassembled WGS sequence"/>
</dbReference>
<dbReference type="InterPro" id="IPR051396">
    <property type="entry name" value="Bact_Antivir_Def_Nuclease"/>
</dbReference>
<gene>
    <name evidence="2" type="ORF">V7S98_15785</name>
</gene>
<comment type="caution">
    <text evidence="2">The sequence shown here is derived from an EMBL/GenBank/DDBJ whole genome shotgun (WGS) entry which is preliminary data.</text>
</comment>
<dbReference type="Pfam" id="PF13304">
    <property type="entry name" value="AAA_21"/>
    <property type="match status" value="1"/>
</dbReference>
<feature type="domain" description="ATPase AAA-type core" evidence="1">
    <location>
        <begin position="208"/>
        <end position="338"/>
    </location>
</feature>